<dbReference type="InterPro" id="IPR002942">
    <property type="entry name" value="S4_RNA-bd"/>
</dbReference>
<dbReference type="Proteomes" id="UP000070175">
    <property type="component" value="Unassembled WGS sequence"/>
</dbReference>
<comment type="similarity">
    <text evidence="1 7">Belongs to the universal ribosomal protein uS4 family.</text>
</comment>
<evidence type="ECO:0000259" key="9">
    <source>
        <dbReference type="SMART" id="SM01390"/>
    </source>
</evidence>
<dbReference type="SUPFAM" id="SSF55174">
    <property type="entry name" value="Alpha-L RNA-binding motif"/>
    <property type="match status" value="1"/>
</dbReference>
<keyword evidence="2 6" id="KW-0699">rRNA-binding</keyword>
<evidence type="ECO:0000256" key="3">
    <source>
        <dbReference type="ARBA" id="ARBA00022884"/>
    </source>
</evidence>
<dbReference type="Gene3D" id="1.10.1050.10">
    <property type="entry name" value="Ribosomal Protein S4 Delta 41, Chain A, domain 1"/>
    <property type="match status" value="1"/>
</dbReference>
<evidence type="ECO:0000313" key="11">
    <source>
        <dbReference type="Proteomes" id="UP000070175"/>
    </source>
</evidence>
<accession>A0A133VQY4</accession>
<dbReference type="CDD" id="cd00165">
    <property type="entry name" value="S4"/>
    <property type="match status" value="1"/>
</dbReference>
<dbReference type="PROSITE" id="PS00632">
    <property type="entry name" value="RIBOSOMAL_S4"/>
    <property type="match status" value="1"/>
</dbReference>
<dbReference type="SMART" id="SM01390">
    <property type="entry name" value="Ribosomal_S4"/>
    <property type="match status" value="1"/>
</dbReference>
<protein>
    <submittedName>
        <fullName evidence="10">Uncharacterized protein</fullName>
    </submittedName>
</protein>
<organism evidence="10 11">
    <name type="scientific">candidate division MSBL1 archaeon SCGC-AAA382N08</name>
    <dbReference type="NCBI Taxonomy" id="1698285"/>
    <lineage>
        <taxon>Archaea</taxon>
        <taxon>Methanobacteriati</taxon>
        <taxon>Methanobacteriota</taxon>
        <taxon>candidate division MSBL1</taxon>
    </lineage>
</organism>
<dbReference type="FunFam" id="3.10.290.10:FF:000001">
    <property type="entry name" value="30S ribosomal protein S4"/>
    <property type="match status" value="1"/>
</dbReference>
<evidence type="ECO:0000256" key="6">
    <source>
        <dbReference type="PROSITE-ProRule" id="PRU00182"/>
    </source>
</evidence>
<dbReference type="HAMAP" id="MF_01306_B">
    <property type="entry name" value="Ribosomal_uS4_B"/>
    <property type="match status" value="1"/>
</dbReference>
<feature type="domain" description="Small ribosomal subunit protein uS4 N-terminal" evidence="9">
    <location>
        <begin position="1"/>
        <end position="97"/>
    </location>
</feature>
<evidence type="ECO:0000256" key="4">
    <source>
        <dbReference type="ARBA" id="ARBA00022980"/>
    </source>
</evidence>
<dbReference type="NCBIfam" id="NF003717">
    <property type="entry name" value="PRK05327.1"/>
    <property type="match status" value="1"/>
</dbReference>
<dbReference type="PANTHER" id="PTHR11831">
    <property type="entry name" value="30S 40S RIBOSOMAL PROTEIN"/>
    <property type="match status" value="1"/>
</dbReference>
<dbReference type="InterPro" id="IPR001912">
    <property type="entry name" value="Ribosomal_uS4_N"/>
</dbReference>
<keyword evidence="3 6" id="KW-0694">RNA-binding</keyword>
<dbReference type="GO" id="GO:0042274">
    <property type="term" value="P:ribosomal small subunit biogenesis"/>
    <property type="evidence" value="ECO:0007669"/>
    <property type="project" value="TreeGrafter"/>
</dbReference>
<keyword evidence="4 7" id="KW-0689">Ribosomal protein</keyword>
<dbReference type="NCBIfam" id="TIGR01017">
    <property type="entry name" value="rpsD_bact"/>
    <property type="match status" value="1"/>
</dbReference>
<evidence type="ECO:0000313" key="10">
    <source>
        <dbReference type="EMBL" id="KXB08854.1"/>
    </source>
</evidence>
<evidence type="ECO:0000256" key="2">
    <source>
        <dbReference type="ARBA" id="ARBA00022730"/>
    </source>
</evidence>
<dbReference type="EMBL" id="LHYJ01000001">
    <property type="protein sequence ID" value="KXB08854.1"/>
    <property type="molecule type" value="Genomic_DNA"/>
</dbReference>
<evidence type="ECO:0000256" key="7">
    <source>
        <dbReference type="RuleBase" id="RU003699"/>
    </source>
</evidence>
<reference evidence="10 11" key="1">
    <citation type="journal article" date="2016" name="Sci. Rep.">
        <title>Metabolic traits of an uncultured archaeal lineage -MSBL1- from brine pools of the Red Sea.</title>
        <authorList>
            <person name="Mwirichia R."/>
            <person name="Alam I."/>
            <person name="Rashid M."/>
            <person name="Vinu M."/>
            <person name="Ba-Alawi W."/>
            <person name="Anthony Kamau A."/>
            <person name="Kamanda Ngugi D."/>
            <person name="Goker M."/>
            <person name="Klenk H.P."/>
            <person name="Bajic V."/>
            <person name="Stingl U."/>
        </authorList>
    </citation>
    <scope>NUCLEOTIDE SEQUENCE [LARGE SCALE GENOMIC DNA]</scope>
    <source>
        <strain evidence="10">SCGC-AAA382N08</strain>
    </source>
</reference>
<sequence length="208" mass="24143">MAEQPKCKICRRLGTKLFLKGEKCSSPKCPFLKKDYPPGEQGGRRRRRLSEYGKELREKQKLRHMYNLSENQFRNYVEQVLEGNPENFSESLIRKLEQRLDNVVFRLGLAKSRPQARQLVTHGHFSVNDDQVNVPSRQLEEGDTVAIRSSSEDKKVFKNLESRLKNYEVPGWLKLDRANLEGEVIGTPSLDEISISVKVPTIFEFYSR</sequence>
<dbReference type="Gene3D" id="3.10.290.10">
    <property type="entry name" value="RNA-binding S4 domain"/>
    <property type="match status" value="1"/>
</dbReference>
<evidence type="ECO:0000256" key="1">
    <source>
        <dbReference type="ARBA" id="ARBA00007465"/>
    </source>
</evidence>
<dbReference type="SMART" id="SM00363">
    <property type="entry name" value="S4"/>
    <property type="match status" value="1"/>
</dbReference>
<keyword evidence="11" id="KW-1185">Reference proteome</keyword>
<dbReference type="PANTHER" id="PTHR11831:SF4">
    <property type="entry name" value="SMALL RIBOSOMAL SUBUNIT PROTEIN US4M"/>
    <property type="match status" value="1"/>
</dbReference>
<dbReference type="GO" id="GO:0003735">
    <property type="term" value="F:structural constituent of ribosome"/>
    <property type="evidence" value="ECO:0007669"/>
    <property type="project" value="InterPro"/>
</dbReference>
<dbReference type="InterPro" id="IPR022801">
    <property type="entry name" value="Ribosomal_uS4"/>
</dbReference>
<keyword evidence="5 7" id="KW-0687">Ribonucleoprotein</keyword>
<dbReference type="GO" id="GO:0006412">
    <property type="term" value="P:translation"/>
    <property type="evidence" value="ECO:0007669"/>
    <property type="project" value="InterPro"/>
</dbReference>
<dbReference type="Pfam" id="PF01479">
    <property type="entry name" value="S4"/>
    <property type="match status" value="1"/>
</dbReference>
<dbReference type="PROSITE" id="PS50889">
    <property type="entry name" value="S4"/>
    <property type="match status" value="1"/>
</dbReference>
<name>A0A133VQY4_9EURY</name>
<dbReference type="InterPro" id="IPR036986">
    <property type="entry name" value="S4_RNA-bd_sf"/>
</dbReference>
<dbReference type="InterPro" id="IPR018079">
    <property type="entry name" value="Ribosomal_uS4_CS"/>
</dbReference>
<dbReference type="AlphaFoldDB" id="A0A133VQY4"/>
<comment type="caution">
    <text evidence="10">The sequence shown here is derived from an EMBL/GenBank/DDBJ whole genome shotgun (WGS) entry which is preliminary data.</text>
</comment>
<evidence type="ECO:0000256" key="5">
    <source>
        <dbReference type="ARBA" id="ARBA00023274"/>
    </source>
</evidence>
<dbReference type="GO" id="GO:0015935">
    <property type="term" value="C:small ribosomal subunit"/>
    <property type="evidence" value="ECO:0007669"/>
    <property type="project" value="InterPro"/>
</dbReference>
<dbReference type="PATRIC" id="fig|1698285.3.peg.25"/>
<dbReference type="Pfam" id="PF00163">
    <property type="entry name" value="Ribosomal_S4"/>
    <property type="match status" value="1"/>
</dbReference>
<feature type="domain" description="RNA-binding S4" evidence="8">
    <location>
        <begin position="98"/>
        <end position="162"/>
    </location>
</feature>
<dbReference type="GO" id="GO:0019843">
    <property type="term" value="F:rRNA binding"/>
    <property type="evidence" value="ECO:0007669"/>
    <property type="project" value="UniProtKB-KW"/>
</dbReference>
<proteinExistence type="inferred from homology"/>
<gene>
    <name evidence="10" type="ORF">AKJ56_00125</name>
</gene>
<evidence type="ECO:0000259" key="8">
    <source>
        <dbReference type="SMART" id="SM00363"/>
    </source>
</evidence>
<dbReference type="InterPro" id="IPR005709">
    <property type="entry name" value="Ribosomal_uS4_bac-type"/>
</dbReference>